<dbReference type="EMBL" id="CP000851">
    <property type="protein sequence ID" value="ABV87463.1"/>
    <property type="molecule type" value="Genomic_DNA"/>
</dbReference>
<evidence type="ECO:0000259" key="7">
    <source>
        <dbReference type="Pfam" id="PF00441"/>
    </source>
</evidence>
<evidence type="ECO:0000313" key="10">
    <source>
        <dbReference type="EMBL" id="ABV87463.1"/>
    </source>
</evidence>
<keyword evidence="11" id="KW-1185">Reference proteome</keyword>
<dbReference type="InterPro" id="IPR046373">
    <property type="entry name" value="Acyl-CoA_Oxase/DH_mid-dom_sf"/>
</dbReference>
<feature type="domain" description="Acyl-CoA dehydrogenase/oxidase N-terminal" evidence="9">
    <location>
        <begin position="47"/>
        <end position="125"/>
    </location>
</feature>
<dbReference type="AlphaFoldDB" id="A8H4H6"/>
<gene>
    <name evidence="10" type="ordered locus">Spea_2143</name>
</gene>
<dbReference type="SUPFAM" id="SSF56645">
    <property type="entry name" value="Acyl-CoA dehydrogenase NM domain-like"/>
    <property type="match status" value="1"/>
</dbReference>
<dbReference type="InterPro" id="IPR052161">
    <property type="entry name" value="Mycobact_Acyl-CoA_DH"/>
</dbReference>
<dbReference type="FunFam" id="2.40.110.10:FF:000011">
    <property type="entry name" value="Acyl-CoA dehydrogenase FadE34"/>
    <property type="match status" value="1"/>
</dbReference>
<dbReference type="eggNOG" id="COG1960">
    <property type="taxonomic scope" value="Bacteria"/>
</dbReference>
<proteinExistence type="inferred from homology"/>
<evidence type="ECO:0000256" key="3">
    <source>
        <dbReference type="ARBA" id="ARBA00022630"/>
    </source>
</evidence>
<feature type="domain" description="Acyl-CoA dehydrogenase/oxidase C-terminal" evidence="7">
    <location>
        <begin position="288"/>
        <end position="395"/>
    </location>
</feature>
<dbReference type="InterPro" id="IPR009100">
    <property type="entry name" value="AcylCoA_DH/oxidase_NM_dom_sf"/>
</dbReference>
<dbReference type="OrthoDB" id="9769473at2"/>
<reference evidence="10 11" key="1">
    <citation type="submission" date="2007-10" db="EMBL/GenBank/DDBJ databases">
        <title>Complete sequence of Shewanella pealeana ATCC 700345.</title>
        <authorList>
            <consortium name="US DOE Joint Genome Institute"/>
            <person name="Copeland A."/>
            <person name="Lucas S."/>
            <person name="Lapidus A."/>
            <person name="Barry K."/>
            <person name="Glavina del Rio T."/>
            <person name="Dalin E."/>
            <person name="Tice H."/>
            <person name="Pitluck S."/>
            <person name="Chertkov O."/>
            <person name="Brettin T."/>
            <person name="Bruce D."/>
            <person name="Detter J.C."/>
            <person name="Han C."/>
            <person name="Schmutz J."/>
            <person name="Larimer F."/>
            <person name="Land M."/>
            <person name="Hauser L."/>
            <person name="Kyrpides N."/>
            <person name="Kim E."/>
            <person name="Zhao J.-S.Z."/>
            <person name="Manno D."/>
            <person name="Hawari J."/>
            <person name="Richardson P."/>
        </authorList>
    </citation>
    <scope>NUCLEOTIDE SEQUENCE [LARGE SCALE GENOMIC DNA]</scope>
    <source>
        <strain evidence="11">ATCC 700345 / ANG-SQ1</strain>
    </source>
</reference>
<dbReference type="STRING" id="398579.Spea_2143"/>
<dbReference type="Pfam" id="PF02770">
    <property type="entry name" value="Acyl-CoA_dh_M"/>
    <property type="match status" value="1"/>
</dbReference>
<dbReference type="InterPro" id="IPR013786">
    <property type="entry name" value="AcylCoA_DH/ox_N"/>
</dbReference>
<dbReference type="PANTHER" id="PTHR43292">
    <property type="entry name" value="ACYL-COA DEHYDROGENASE"/>
    <property type="match status" value="1"/>
</dbReference>
<dbReference type="Pfam" id="PF02771">
    <property type="entry name" value="Acyl-CoA_dh_N"/>
    <property type="match status" value="1"/>
</dbReference>
<evidence type="ECO:0000259" key="9">
    <source>
        <dbReference type="Pfam" id="PF02771"/>
    </source>
</evidence>
<keyword evidence="4 6" id="KW-0274">FAD</keyword>
<dbReference type="RefSeq" id="WP_012155379.1">
    <property type="nucleotide sequence ID" value="NC_009901.1"/>
</dbReference>
<dbReference type="GO" id="GO:0050660">
    <property type="term" value="F:flavin adenine dinucleotide binding"/>
    <property type="evidence" value="ECO:0007669"/>
    <property type="project" value="InterPro"/>
</dbReference>
<evidence type="ECO:0000256" key="4">
    <source>
        <dbReference type="ARBA" id="ARBA00022827"/>
    </source>
</evidence>
<dbReference type="SUPFAM" id="SSF47203">
    <property type="entry name" value="Acyl-CoA dehydrogenase C-terminal domain-like"/>
    <property type="match status" value="1"/>
</dbReference>
<keyword evidence="5 6" id="KW-0560">Oxidoreductase</keyword>
<dbReference type="InterPro" id="IPR037069">
    <property type="entry name" value="AcylCoA_DH/ox_N_sf"/>
</dbReference>
<name>A8H4H6_SHEPA</name>
<dbReference type="InterPro" id="IPR036250">
    <property type="entry name" value="AcylCo_DH-like_C"/>
</dbReference>
<dbReference type="Gene3D" id="1.10.540.10">
    <property type="entry name" value="Acyl-CoA dehydrogenase/oxidase, N-terminal domain"/>
    <property type="match status" value="1"/>
</dbReference>
<comment type="similarity">
    <text evidence="2 6">Belongs to the acyl-CoA dehydrogenase family.</text>
</comment>
<dbReference type="Proteomes" id="UP000002608">
    <property type="component" value="Chromosome"/>
</dbReference>
<keyword evidence="3 6" id="KW-0285">Flavoprotein</keyword>
<feature type="domain" description="Acyl-CoA oxidase/dehydrogenase middle" evidence="8">
    <location>
        <begin position="129"/>
        <end position="223"/>
    </location>
</feature>
<evidence type="ECO:0000256" key="6">
    <source>
        <dbReference type="RuleBase" id="RU362125"/>
    </source>
</evidence>
<comment type="cofactor">
    <cofactor evidence="1 6">
        <name>FAD</name>
        <dbReference type="ChEBI" id="CHEBI:57692"/>
    </cofactor>
</comment>
<organism evidence="10 11">
    <name type="scientific">Shewanella pealeana (strain ATCC 700345 / ANG-SQ1)</name>
    <dbReference type="NCBI Taxonomy" id="398579"/>
    <lineage>
        <taxon>Bacteria</taxon>
        <taxon>Pseudomonadati</taxon>
        <taxon>Pseudomonadota</taxon>
        <taxon>Gammaproteobacteria</taxon>
        <taxon>Alteromonadales</taxon>
        <taxon>Shewanellaceae</taxon>
        <taxon>Shewanella</taxon>
    </lineage>
</organism>
<protein>
    <submittedName>
        <fullName evidence="10">Acyl-CoA dehydrogenase domain protein</fullName>
    </submittedName>
</protein>
<dbReference type="Pfam" id="PF00441">
    <property type="entry name" value="Acyl-CoA_dh_1"/>
    <property type="match status" value="1"/>
</dbReference>
<dbReference type="GO" id="GO:0005886">
    <property type="term" value="C:plasma membrane"/>
    <property type="evidence" value="ECO:0007669"/>
    <property type="project" value="TreeGrafter"/>
</dbReference>
<evidence type="ECO:0000256" key="5">
    <source>
        <dbReference type="ARBA" id="ARBA00023002"/>
    </source>
</evidence>
<evidence type="ECO:0000259" key="8">
    <source>
        <dbReference type="Pfam" id="PF02770"/>
    </source>
</evidence>
<dbReference type="Gene3D" id="1.20.140.10">
    <property type="entry name" value="Butyryl-CoA Dehydrogenase, subunit A, domain 3"/>
    <property type="match status" value="1"/>
</dbReference>
<dbReference type="HOGENOM" id="CLU_018204_9_0_6"/>
<dbReference type="InterPro" id="IPR009075">
    <property type="entry name" value="AcylCo_DH/oxidase_C"/>
</dbReference>
<sequence length="412" mass="46463">MSDMDLFKNDVKQWLEENCPHSLRTPTPENELVWGGKNVNFVTQDMRDWFERMRDKRWFCPGWPSEYGGGGLSATEVNILEKEMLRMRCRPPQINLGIWMLGPVLLKYGTEEQKKRLLLPMTQGEVRWCQGFSEPNAGSDLANIRTSAVDMGDHFLVNGSKIWTSYGDKSDWMYALVRTDNNASKHAGISLLALDMASAGVTPKTIDLISGKSTFCEVFFDNVKVPKDNLIGDVNGGWPLAKLLLQHERSAMSKFGEFSLPNHFHLKTFVNDYMPKPHTVSETILHARTVVCDMEERIFNLTVQRMGEEARSGKDVFPTMSIMKYAHSEQEKVKFELLLDVMGYRALGWQLDGCANDSFSEQELSVTRGWLNSFTQTIAGGSSEVQLNVIAKRVLNLPDSKAGSSVKKVTTS</sequence>
<evidence type="ECO:0000256" key="1">
    <source>
        <dbReference type="ARBA" id="ARBA00001974"/>
    </source>
</evidence>
<evidence type="ECO:0000313" key="11">
    <source>
        <dbReference type="Proteomes" id="UP000002608"/>
    </source>
</evidence>
<dbReference type="InterPro" id="IPR006091">
    <property type="entry name" value="Acyl-CoA_Oxase/DH_mid-dom"/>
</dbReference>
<dbReference type="PANTHER" id="PTHR43292:SF3">
    <property type="entry name" value="ACYL-COA DEHYDROGENASE FADE29"/>
    <property type="match status" value="1"/>
</dbReference>
<accession>A8H4H6</accession>
<dbReference type="GO" id="GO:0016627">
    <property type="term" value="F:oxidoreductase activity, acting on the CH-CH group of donors"/>
    <property type="evidence" value="ECO:0007669"/>
    <property type="project" value="InterPro"/>
</dbReference>
<evidence type="ECO:0000256" key="2">
    <source>
        <dbReference type="ARBA" id="ARBA00009347"/>
    </source>
</evidence>
<dbReference type="KEGG" id="spl:Spea_2143"/>
<dbReference type="Gene3D" id="2.40.110.10">
    <property type="entry name" value="Butyryl-CoA Dehydrogenase, subunit A, domain 2"/>
    <property type="match status" value="1"/>
</dbReference>